<dbReference type="RefSeq" id="WP_248936973.1">
    <property type="nucleotide sequence ID" value="NZ_JAKILF010000006.1"/>
</dbReference>
<dbReference type="SUPFAM" id="SSF55785">
    <property type="entry name" value="PYP-like sensor domain (PAS domain)"/>
    <property type="match status" value="1"/>
</dbReference>
<dbReference type="NCBIfam" id="TIGR00254">
    <property type="entry name" value="GGDEF"/>
    <property type="match status" value="1"/>
</dbReference>
<dbReference type="InterPro" id="IPR052155">
    <property type="entry name" value="Biofilm_reg_signaling"/>
</dbReference>
<evidence type="ECO:0000313" key="5">
    <source>
        <dbReference type="EMBL" id="MFC3138912.1"/>
    </source>
</evidence>
<dbReference type="PROSITE" id="PS50113">
    <property type="entry name" value="PAC"/>
    <property type="match status" value="1"/>
</dbReference>
<reference evidence="6" key="1">
    <citation type="journal article" date="2019" name="Int. J. Syst. Evol. Microbiol.">
        <title>The Global Catalogue of Microorganisms (GCM) 10K type strain sequencing project: providing services to taxonomists for standard genome sequencing and annotation.</title>
        <authorList>
            <consortium name="The Broad Institute Genomics Platform"/>
            <consortium name="The Broad Institute Genome Sequencing Center for Infectious Disease"/>
            <person name="Wu L."/>
            <person name="Ma J."/>
        </authorList>
    </citation>
    <scope>NUCLEOTIDE SEQUENCE [LARGE SCALE GENOMIC DNA]</scope>
    <source>
        <strain evidence="6">KCTC 52277</strain>
    </source>
</reference>
<evidence type="ECO:0000259" key="1">
    <source>
        <dbReference type="PROSITE" id="PS50112"/>
    </source>
</evidence>
<dbReference type="PANTHER" id="PTHR44757:SF2">
    <property type="entry name" value="BIOFILM ARCHITECTURE MAINTENANCE PROTEIN MBAA"/>
    <property type="match status" value="1"/>
</dbReference>
<dbReference type="SMART" id="SM00267">
    <property type="entry name" value="GGDEF"/>
    <property type="match status" value="1"/>
</dbReference>
<dbReference type="SMART" id="SM00052">
    <property type="entry name" value="EAL"/>
    <property type="match status" value="1"/>
</dbReference>
<protein>
    <submittedName>
        <fullName evidence="5">Bifunctional diguanylate cyclase/phosphodiesterase</fullName>
    </submittedName>
</protein>
<dbReference type="Pfam" id="PF00563">
    <property type="entry name" value="EAL"/>
    <property type="match status" value="1"/>
</dbReference>
<dbReference type="PROSITE" id="PS50887">
    <property type="entry name" value="GGDEF"/>
    <property type="match status" value="1"/>
</dbReference>
<dbReference type="InterPro" id="IPR000700">
    <property type="entry name" value="PAS-assoc_C"/>
</dbReference>
<dbReference type="InterPro" id="IPR035919">
    <property type="entry name" value="EAL_sf"/>
</dbReference>
<dbReference type="PROSITE" id="PS50112">
    <property type="entry name" value="PAS"/>
    <property type="match status" value="1"/>
</dbReference>
<dbReference type="Pfam" id="PF00990">
    <property type="entry name" value="GGDEF"/>
    <property type="match status" value="1"/>
</dbReference>
<dbReference type="Gene3D" id="3.20.20.450">
    <property type="entry name" value="EAL domain"/>
    <property type="match status" value="1"/>
</dbReference>
<evidence type="ECO:0000259" key="4">
    <source>
        <dbReference type="PROSITE" id="PS50887"/>
    </source>
</evidence>
<gene>
    <name evidence="5" type="ORF">ACFOE0_12065</name>
</gene>
<feature type="domain" description="EAL" evidence="3">
    <location>
        <begin position="449"/>
        <end position="701"/>
    </location>
</feature>
<dbReference type="Proteomes" id="UP001595621">
    <property type="component" value="Unassembled WGS sequence"/>
</dbReference>
<dbReference type="SUPFAM" id="SSF141868">
    <property type="entry name" value="EAL domain-like"/>
    <property type="match status" value="1"/>
</dbReference>
<accession>A0ABV7GIL4</accession>
<dbReference type="Gene3D" id="3.30.450.20">
    <property type="entry name" value="PAS domain"/>
    <property type="match status" value="1"/>
</dbReference>
<dbReference type="InterPro" id="IPR043128">
    <property type="entry name" value="Rev_trsase/Diguanyl_cyclase"/>
</dbReference>
<dbReference type="Pfam" id="PF13426">
    <property type="entry name" value="PAS_9"/>
    <property type="match status" value="1"/>
</dbReference>
<dbReference type="SMART" id="SM00091">
    <property type="entry name" value="PAS"/>
    <property type="match status" value="2"/>
</dbReference>
<dbReference type="SUPFAM" id="SSF55073">
    <property type="entry name" value="Nucleotide cyclase"/>
    <property type="match status" value="1"/>
</dbReference>
<dbReference type="EMBL" id="JBHRTD010000015">
    <property type="protein sequence ID" value="MFC3138912.1"/>
    <property type="molecule type" value="Genomic_DNA"/>
</dbReference>
<dbReference type="PROSITE" id="PS50883">
    <property type="entry name" value="EAL"/>
    <property type="match status" value="1"/>
</dbReference>
<evidence type="ECO:0000259" key="2">
    <source>
        <dbReference type="PROSITE" id="PS50113"/>
    </source>
</evidence>
<organism evidence="5 6">
    <name type="scientific">Shewanella submarina</name>
    <dbReference type="NCBI Taxonomy" id="2016376"/>
    <lineage>
        <taxon>Bacteria</taxon>
        <taxon>Pseudomonadati</taxon>
        <taxon>Pseudomonadota</taxon>
        <taxon>Gammaproteobacteria</taxon>
        <taxon>Alteromonadales</taxon>
        <taxon>Shewanellaceae</taxon>
        <taxon>Shewanella</taxon>
    </lineage>
</organism>
<proteinExistence type="predicted"/>
<sequence length="701" mass="78210">MSQWSQQLHSLCAESLAIEQQLASIRAVPEKQPFALLDGDSFIGANQACLDFFQLSWHQLSRHSLSTLSPGRQHSGVSSKDAARDAIYRAMDGDKVHMEWLLQDGDNEKPTRLTLWPCILKQHPVILLVITPIERRRQQRDPIEHGFKQLPPDVLSSVLEHSEEAIYITGEDNRILAANMAMSRTCGYSCEQLIGQQPGFLNADSYTSDSEQEFQQALAARGSWQGELQKKRADGSIYPVQLSTSRIDSLDGRIYLITRFSDISARKQQQQRLTEQAMSDALTGLPNRYQLTKLLNQALERHRQDPSKFGALMFMDLNGFKNINDSFGHGVGDRVLQLVAARLEAHCIGEAEIARLGGDEFTLLLEDCRDQQQVETVAREVLGLFDVPFELEGQKFFLGTSIGIALFPEHSDQAAQLISLADTAMYSAKKHRSHIQFYSADMQQEAERKIKFINNLRHAMGLRQFSLAYQGIVDLDTGHVIAAEALLRWQKDEHTLLDARDFLPQLEETGMIVKVGQWVLEQACRQAAKWRETSGKPLNISVNISPLQLEHPDFVDMVSHALAKASLPAESLILEITESTLLRQPLQAKGVLVQLREMGVHIAIDDFGTGLSSLSRLGSLPIDSLKIDAEFAQQLGDPQGQKLFAAVVQLARALDIIYIAEGVESHEQQSLLQTMGGGYGQGYLFGEPMDAGAFSNRFLHS</sequence>
<dbReference type="Gene3D" id="3.30.70.270">
    <property type="match status" value="1"/>
</dbReference>
<dbReference type="PANTHER" id="PTHR44757">
    <property type="entry name" value="DIGUANYLATE CYCLASE DGCP"/>
    <property type="match status" value="1"/>
</dbReference>
<feature type="domain" description="GGDEF" evidence="4">
    <location>
        <begin position="308"/>
        <end position="440"/>
    </location>
</feature>
<keyword evidence="6" id="KW-1185">Reference proteome</keyword>
<dbReference type="InterPro" id="IPR000160">
    <property type="entry name" value="GGDEF_dom"/>
</dbReference>
<feature type="domain" description="PAS" evidence="1">
    <location>
        <begin position="151"/>
        <end position="221"/>
    </location>
</feature>
<dbReference type="CDD" id="cd01949">
    <property type="entry name" value="GGDEF"/>
    <property type="match status" value="1"/>
</dbReference>
<name>A0ABV7GIL4_9GAMM</name>
<dbReference type="InterPro" id="IPR001633">
    <property type="entry name" value="EAL_dom"/>
</dbReference>
<evidence type="ECO:0000259" key="3">
    <source>
        <dbReference type="PROSITE" id="PS50883"/>
    </source>
</evidence>
<dbReference type="NCBIfam" id="TIGR00229">
    <property type="entry name" value="sensory_box"/>
    <property type="match status" value="1"/>
</dbReference>
<dbReference type="CDD" id="cd00130">
    <property type="entry name" value="PAS"/>
    <property type="match status" value="1"/>
</dbReference>
<dbReference type="CDD" id="cd01948">
    <property type="entry name" value="EAL"/>
    <property type="match status" value="1"/>
</dbReference>
<dbReference type="InterPro" id="IPR035965">
    <property type="entry name" value="PAS-like_dom_sf"/>
</dbReference>
<dbReference type="InterPro" id="IPR000014">
    <property type="entry name" value="PAS"/>
</dbReference>
<dbReference type="InterPro" id="IPR029787">
    <property type="entry name" value="Nucleotide_cyclase"/>
</dbReference>
<feature type="domain" description="PAC" evidence="2">
    <location>
        <begin position="224"/>
        <end position="275"/>
    </location>
</feature>
<evidence type="ECO:0000313" key="6">
    <source>
        <dbReference type="Proteomes" id="UP001595621"/>
    </source>
</evidence>
<comment type="caution">
    <text evidence="5">The sequence shown here is derived from an EMBL/GenBank/DDBJ whole genome shotgun (WGS) entry which is preliminary data.</text>
</comment>